<dbReference type="EMBL" id="JNBS01000301">
    <property type="protein sequence ID" value="OQS06845.1"/>
    <property type="molecule type" value="Genomic_DNA"/>
</dbReference>
<comment type="caution">
    <text evidence="1">The sequence shown here is derived from an EMBL/GenBank/DDBJ whole genome shotgun (WGS) entry which is preliminary data.</text>
</comment>
<dbReference type="OrthoDB" id="74264at2759"/>
<keyword evidence="2" id="KW-1185">Reference proteome</keyword>
<evidence type="ECO:0000313" key="1">
    <source>
        <dbReference type="EMBL" id="OQS06845.1"/>
    </source>
</evidence>
<accession>A0A1W0A9D2</accession>
<reference evidence="1 2" key="1">
    <citation type="journal article" date="2014" name="Genome Biol. Evol.">
        <title>The secreted proteins of Achlya hypogyna and Thraustotheca clavata identify the ancestral oomycete secretome and reveal gene acquisitions by horizontal gene transfer.</title>
        <authorList>
            <person name="Misner I."/>
            <person name="Blouin N."/>
            <person name="Leonard G."/>
            <person name="Richards T.A."/>
            <person name="Lane C.E."/>
        </authorList>
    </citation>
    <scope>NUCLEOTIDE SEQUENCE [LARGE SCALE GENOMIC DNA]</scope>
    <source>
        <strain evidence="1 2">ATCC 34112</strain>
    </source>
</reference>
<organism evidence="1 2">
    <name type="scientific">Thraustotheca clavata</name>
    <dbReference type="NCBI Taxonomy" id="74557"/>
    <lineage>
        <taxon>Eukaryota</taxon>
        <taxon>Sar</taxon>
        <taxon>Stramenopiles</taxon>
        <taxon>Oomycota</taxon>
        <taxon>Saprolegniomycetes</taxon>
        <taxon>Saprolegniales</taxon>
        <taxon>Achlyaceae</taxon>
        <taxon>Thraustotheca</taxon>
    </lineage>
</organism>
<dbReference type="Proteomes" id="UP000243217">
    <property type="component" value="Unassembled WGS sequence"/>
</dbReference>
<dbReference type="AlphaFoldDB" id="A0A1W0A9D2"/>
<name>A0A1W0A9D2_9STRA</name>
<evidence type="ECO:0000313" key="2">
    <source>
        <dbReference type="Proteomes" id="UP000243217"/>
    </source>
</evidence>
<protein>
    <submittedName>
        <fullName evidence="1">Crinkler (CRN) family protein</fullName>
    </submittedName>
</protein>
<gene>
    <name evidence="1" type="ORF">THRCLA_20272</name>
</gene>
<sequence length="187" mass="21526">MKLVDGKPTTKYSALNWSMVKPIFDKYTICHEFPRRQVPVETMRELHACLNTFTEALGGTFGSNGSRNLFYIAPILIHVTRQVERVEILVEENINGKRVHANGRFEFVICCGAKRVCIVEAKKTDSVYGIATNYTEWIFIKRENEQILREYSSLTLNNREVPTLESLQTIAEIFHAMLVDNQQRKPS</sequence>
<proteinExistence type="predicted"/>